<dbReference type="InterPro" id="IPR018490">
    <property type="entry name" value="cNMP-bd_dom_sf"/>
</dbReference>
<dbReference type="PROSITE" id="PS50042">
    <property type="entry name" value="CNMP_BINDING_3"/>
    <property type="match status" value="1"/>
</dbReference>
<reference evidence="6" key="1">
    <citation type="submission" date="2016-04" db="EMBL/GenBank/DDBJ databases">
        <authorList>
            <person name="Evans L.H."/>
            <person name="Alamgir A."/>
            <person name="Owens N."/>
            <person name="Weber N.D."/>
            <person name="Virtaneva K."/>
            <person name="Barbian K."/>
            <person name="Babar A."/>
            <person name="Rosenke K."/>
        </authorList>
    </citation>
    <scope>NUCLEOTIDE SEQUENCE</scope>
    <source>
        <strain evidence="6">86</strain>
    </source>
</reference>
<dbReference type="EMBL" id="FLUO01000001">
    <property type="protein sequence ID" value="SBW06002.1"/>
    <property type="molecule type" value="Genomic_DNA"/>
</dbReference>
<evidence type="ECO:0000259" key="4">
    <source>
        <dbReference type="PROSITE" id="PS50042"/>
    </source>
</evidence>
<dbReference type="CDD" id="cd00038">
    <property type="entry name" value="CAP_ED"/>
    <property type="match status" value="1"/>
</dbReference>
<evidence type="ECO:0000256" key="1">
    <source>
        <dbReference type="ARBA" id="ARBA00023015"/>
    </source>
</evidence>
<dbReference type="GO" id="GO:0006355">
    <property type="term" value="P:regulation of DNA-templated transcription"/>
    <property type="evidence" value="ECO:0007669"/>
    <property type="project" value="InterPro"/>
</dbReference>
<dbReference type="InterPro" id="IPR014710">
    <property type="entry name" value="RmlC-like_jellyroll"/>
</dbReference>
<dbReference type="Gene3D" id="2.60.120.10">
    <property type="entry name" value="Jelly Rolls"/>
    <property type="match status" value="1"/>
</dbReference>
<gene>
    <name evidence="6" type="ORF">KL86APRO_12052</name>
</gene>
<dbReference type="AlphaFoldDB" id="A0A212K2X7"/>
<dbReference type="SUPFAM" id="SSF46785">
    <property type="entry name" value="Winged helix' DNA-binding domain"/>
    <property type="match status" value="1"/>
</dbReference>
<evidence type="ECO:0000256" key="2">
    <source>
        <dbReference type="ARBA" id="ARBA00023125"/>
    </source>
</evidence>
<evidence type="ECO:0000256" key="3">
    <source>
        <dbReference type="ARBA" id="ARBA00023163"/>
    </source>
</evidence>
<feature type="domain" description="Cyclic nucleotide-binding" evidence="4">
    <location>
        <begin position="7"/>
        <end position="94"/>
    </location>
</feature>
<sequence length="231" mass="25869">MSHCFSLFDVLENPEHDEFFRSFTSRKIREREIVCDANSSENNVFVVLAGELRVYVSYEGREFTLFFLGPGDVFSTHSRMIVEAKKPGEILSTSLDNFKQALVRIPCLSISVIASLCQGLGNAVHVIEGLVFRDVKHRLIRFLVDVAADKGHAVEGGIVVNHDFSTEDIATIIGSTRQSTSLILNKLIKDGYLTRLSRRHLLIRDIDALKAAAEKEDEMPETWKPRAGGHP</sequence>
<proteinExistence type="predicted"/>
<dbReference type="SMART" id="SM00419">
    <property type="entry name" value="HTH_CRP"/>
    <property type="match status" value="1"/>
</dbReference>
<name>A0A212K2X7_9PROT</name>
<keyword evidence="3" id="KW-0804">Transcription</keyword>
<feature type="domain" description="HTH crp-type" evidence="5">
    <location>
        <begin position="133"/>
        <end position="207"/>
    </location>
</feature>
<dbReference type="InterPro" id="IPR036388">
    <property type="entry name" value="WH-like_DNA-bd_sf"/>
</dbReference>
<dbReference type="InterPro" id="IPR036390">
    <property type="entry name" value="WH_DNA-bd_sf"/>
</dbReference>
<keyword evidence="1" id="KW-0805">Transcription regulation</keyword>
<evidence type="ECO:0000313" key="6">
    <source>
        <dbReference type="EMBL" id="SBW06002.1"/>
    </source>
</evidence>
<evidence type="ECO:0000259" key="5">
    <source>
        <dbReference type="PROSITE" id="PS51063"/>
    </source>
</evidence>
<dbReference type="GO" id="GO:0003677">
    <property type="term" value="F:DNA binding"/>
    <property type="evidence" value="ECO:0007669"/>
    <property type="project" value="UniProtKB-KW"/>
</dbReference>
<dbReference type="InterPro" id="IPR000595">
    <property type="entry name" value="cNMP-bd_dom"/>
</dbReference>
<protein>
    <submittedName>
        <fullName evidence="6">Cyclic nucleotide-binding helix-turn-helix transcriptional activator, Crp family</fullName>
    </submittedName>
</protein>
<organism evidence="6">
    <name type="scientific">uncultured Alphaproteobacteria bacterium</name>
    <dbReference type="NCBI Taxonomy" id="91750"/>
    <lineage>
        <taxon>Bacteria</taxon>
        <taxon>Pseudomonadati</taxon>
        <taxon>Pseudomonadota</taxon>
        <taxon>Alphaproteobacteria</taxon>
        <taxon>environmental samples</taxon>
    </lineage>
</organism>
<dbReference type="Pfam" id="PF00027">
    <property type="entry name" value="cNMP_binding"/>
    <property type="match status" value="1"/>
</dbReference>
<dbReference type="Gene3D" id="1.10.10.10">
    <property type="entry name" value="Winged helix-like DNA-binding domain superfamily/Winged helix DNA-binding domain"/>
    <property type="match status" value="1"/>
</dbReference>
<accession>A0A212K2X7</accession>
<dbReference type="PROSITE" id="PS51063">
    <property type="entry name" value="HTH_CRP_2"/>
    <property type="match status" value="1"/>
</dbReference>
<dbReference type="Pfam" id="PF13545">
    <property type="entry name" value="HTH_Crp_2"/>
    <property type="match status" value="1"/>
</dbReference>
<dbReference type="SUPFAM" id="SSF51206">
    <property type="entry name" value="cAMP-binding domain-like"/>
    <property type="match status" value="1"/>
</dbReference>
<dbReference type="SMART" id="SM00100">
    <property type="entry name" value="cNMP"/>
    <property type="match status" value="1"/>
</dbReference>
<dbReference type="InterPro" id="IPR012318">
    <property type="entry name" value="HTH_CRP"/>
</dbReference>
<keyword evidence="2" id="KW-0238">DNA-binding</keyword>